<dbReference type="SUPFAM" id="SSF51430">
    <property type="entry name" value="NAD(P)-linked oxidoreductase"/>
    <property type="match status" value="1"/>
</dbReference>
<name>A0A8H8RD91_9HELO</name>
<dbReference type="InterPro" id="IPR036812">
    <property type="entry name" value="NAD(P)_OxRdtase_dom_sf"/>
</dbReference>
<evidence type="ECO:0000256" key="2">
    <source>
        <dbReference type="ARBA" id="ARBA00023002"/>
    </source>
</evidence>
<dbReference type="Proteomes" id="UP000443090">
    <property type="component" value="Unassembled WGS sequence"/>
</dbReference>
<dbReference type="AlphaFoldDB" id="A0A8H8RD91"/>
<feature type="domain" description="NADP-dependent oxidoreductase" evidence="4">
    <location>
        <begin position="33"/>
        <end position="336"/>
    </location>
</feature>
<dbReference type="InterPro" id="IPR050523">
    <property type="entry name" value="AKR_Detox_Biosynth"/>
</dbReference>
<protein>
    <submittedName>
        <fullName evidence="5">Norsolorinic acid reductase A</fullName>
    </submittedName>
</protein>
<sequence>MPTISPFSGPAPKTLLGRHRVLSPLASIRVSPLLLGTTNFGTKWTAYMGECSKETAFEILDLYYTSGGNFIDTSGYYQEGETELWLGEWLAARGNRDEIVLATKYSANDVLPHAEENTILSNYGGNNSKALKLTVDKSLKTLGTTYLDILYVHWWDFVTSPSELMRALNRLVEAGTVLYLGASNMPAWFVVKCNAYARQYNLAPFVIYTGRWNAAERDMEREILAMCESEQMAVAPFEALGGGRFKTPEQIKEQKDRRMEFYPDSVLKYNKVGAALAKIAERKSTLPTSIALAYVMQKQAYVFPLIGGRKVDYLKANIEALSISLDDGDIKAIEAATDWTPGYPFDVLTMGSGSFDGPEDLALLTGTYDYVQSPAAIRPAKGQ</sequence>
<evidence type="ECO:0000313" key="6">
    <source>
        <dbReference type="Proteomes" id="UP000443090"/>
    </source>
</evidence>
<gene>
    <name evidence="5" type="primary">aflE_1</name>
    <name evidence="5" type="ORF">LOCC1_G008098</name>
</gene>
<dbReference type="EMBL" id="QGMI01001477">
    <property type="protein sequence ID" value="TVY33099.1"/>
    <property type="molecule type" value="Genomic_DNA"/>
</dbReference>
<dbReference type="OrthoDB" id="37537at2759"/>
<dbReference type="Gene3D" id="3.20.20.100">
    <property type="entry name" value="NADP-dependent oxidoreductase domain"/>
    <property type="match status" value="1"/>
</dbReference>
<dbReference type="PANTHER" id="PTHR43364:SF7">
    <property type="entry name" value="NADP-DEPENDENT OXIDOREDUCTASE DOMAIN-CONTAINING PROTEIN-RELATED"/>
    <property type="match status" value="1"/>
</dbReference>
<comment type="similarity">
    <text evidence="3">Belongs to the aldo/keto reductase family. Aldo/keto reductase 2 subfamily.</text>
</comment>
<keyword evidence="2" id="KW-0560">Oxidoreductase</keyword>
<evidence type="ECO:0000259" key="4">
    <source>
        <dbReference type="Pfam" id="PF00248"/>
    </source>
</evidence>
<keyword evidence="1" id="KW-0521">NADP</keyword>
<dbReference type="GO" id="GO:0016491">
    <property type="term" value="F:oxidoreductase activity"/>
    <property type="evidence" value="ECO:0007669"/>
    <property type="project" value="UniProtKB-KW"/>
</dbReference>
<evidence type="ECO:0000256" key="3">
    <source>
        <dbReference type="ARBA" id="ARBA00038157"/>
    </source>
</evidence>
<keyword evidence="6" id="KW-1185">Reference proteome</keyword>
<comment type="caution">
    <text evidence="5">The sequence shown here is derived from an EMBL/GenBank/DDBJ whole genome shotgun (WGS) entry which is preliminary data.</text>
</comment>
<evidence type="ECO:0000313" key="5">
    <source>
        <dbReference type="EMBL" id="TVY33099.1"/>
    </source>
</evidence>
<reference evidence="5 6" key="1">
    <citation type="submission" date="2018-05" db="EMBL/GenBank/DDBJ databases">
        <title>Genome sequencing and assembly of the regulated plant pathogen Lachnellula willkommii and related sister species for the development of diagnostic species identification markers.</title>
        <authorList>
            <person name="Giroux E."/>
            <person name="Bilodeau G."/>
        </authorList>
    </citation>
    <scope>NUCLEOTIDE SEQUENCE [LARGE SCALE GENOMIC DNA]</scope>
    <source>
        <strain evidence="5 6">CBS 160.35</strain>
    </source>
</reference>
<dbReference type="Pfam" id="PF00248">
    <property type="entry name" value="Aldo_ket_red"/>
    <property type="match status" value="1"/>
</dbReference>
<dbReference type="PANTHER" id="PTHR43364">
    <property type="entry name" value="NADH-SPECIFIC METHYLGLYOXAL REDUCTASE-RELATED"/>
    <property type="match status" value="1"/>
</dbReference>
<dbReference type="InterPro" id="IPR023210">
    <property type="entry name" value="NADP_OxRdtase_dom"/>
</dbReference>
<proteinExistence type="inferred from homology"/>
<organism evidence="5 6">
    <name type="scientific">Lachnellula occidentalis</name>
    <dbReference type="NCBI Taxonomy" id="215460"/>
    <lineage>
        <taxon>Eukaryota</taxon>
        <taxon>Fungi</taxon>
        <taxon>Dikarya</taxon>
        <taxon>Ascomycota</taxon>
        <taxon>Pezizomycotina</taxon>
        <taxon>Leotiomycetes</taxon>
        <taxon>Helotiales</taxon>
        <taxon>Lachnaceae</taxon>
        <taxon>Lachnellula</taxon>
    </lineage>
</organism>
<accession>A0A8H8RD91</accession>
<evidence type="ECO:0000256" key="1">
    <source>
        <dbReference type="ARBA" id="ARBA00022857"/>
    </source>
</evidence>